<dbReference type="PANTHER" id="PTHR30346:SF17">
    <property type="entry name" value="LYSR FAMILY TRANSCRIPTIONAL REGULATOR"/>
    <property type="match status" value="1"/>
</dbReference>
<evidence type="ECO:0000259" key="5">
    <source>
        <dbReference type="PROSITE" id="PS50931"/>
    </source>
</evidence>
<dbReference type="GO" id="GO:0003700">
    <property type="term" value="F:DNA-binding transcription factor activity"/>
    <property type="evidence" value="ECO:0007669"/>
    <property type="project" value="InterPro"/>
</dbReference>
<evidence type="ECO:0000256" key="1">
    <source>
        <dbReference type="ARBA" id="ARBA00009437"/>
    </source>
</evidence>
<evidence type="ECO:0000256" key="2">
    <source>
        <dbReference type="ARBA" id="ARBA00023015"/>
    </source>
</evidence>
<proteinExistence type="inferred from homology"/>
<dbReference type="STRING" id="1603886.GCA_001895165_01121"/>
<dbReference type="Pfam" id="PF03466">
    <property type="entry name" value="LysR_substrate"/>
    <property type="match status" value="1"/>
</dbReference>
<dbReference type="OrthoDB" id="3181812at2"/>
<evidence type="ECO:0000256" key="3">
    <source>
        <dbReference type="ARBA" id="ARBA00023125"/>
    </source>
</evidence>
<dbReference type="InterPro" id="IPR036388">
    <property type="entry name" value="WH-like_DNA-bd_sf"/>
</dbReference>
<comment type="similarity">
    <text evidence="1">Belongs to the LysR transcriptional regulatory family.</text>
</comment>
<protein>
    <submittedName>
        <fullName evidence="6">Transcriptional regulator</fullName>
    </submittedName>
</protein>
<comment type="caution">
    <text evidence="6">The sequence shown here is derived from an EMBL/GenBank/DDBJ whole genome shotgun (WGS) entry which is preliminary data.</text>
</comment>
<dbReference type="PANTHER" id="PTHR30346">
    <property type="entry name" value="TRANSCRIPTIONAL DUAL REGULATOR HCAR-RELATED"/>
    <property type="match status" value="1"/>
</dbReference>
<dbReference type="InterPro" id="IPR005119">
    <property type="entry name" value="LysR_subst-bd"/>
</dbReference>
<dbReference type="Proteomes" id="UP000216352">
    <property type="component" value="Unassembled WGS sequence"/>
</dbReference>
<organism evidence="6 7">
    <name type="scientific">Bifidobacterium lemurum</name>
    <dbReference type="NCBI Taxonomy" id="1603886"/>
    <lineage>
        <taxon>Bacteria</taxon>
        <taxon>Bacillati</taxon>
        <taxon>Actinomycetota</taxon>
        <taxon>Actinomycetes</taxon>
        <taxon>Bifidobacteriales</taxon>
        <taxon>Bifidobacteriaceae</taxon>
        <taxon>Bifidobacterium</taxon>
    </lineage>
</organism>
<dbReference type="InterPro" id="IPR000847">
    <property type="entry name" value="LysR_HTH_N"/>
</dbReference>
<dbReference type="CDD" id="cd05466">
    <property type="entry name" value="PBP2_LTTR_substrate"/>
    <property type="match status" value="1"/>
</dbReference>
<dbReference type="PROSITE" id="PS50931">
    <property type="entry name" value="HTH_LYSR"/>
    <property type="match status" value="1"/>
</dbReference>
<dbReference type="Gene3D" id="1.10.10.10">
    <property type="entry name" value="Winged helix-like DNA-binding domain superfamily/Winged helix DNA-binding domain"/>
    <property type="match status" value="1"/>
</dbReference>
<keyword evidence="4" id="KW-0804">Transcription</keyword>
<evidence type="ECO:0000313" key="6">
    <source>
        <dbReference type="EMBL" id="OZG63319.1"/>
    </source>
</evidence>
<reference evidence="6 7" key="1">
    <citation type="journal article" date="2017" name="BMC Genomics">
        <title>Comparative genomic and phylogenomic analyses of the Bifidobacteriaceae family.</title>
        <authorList>
            <person name="Lugli G.A."/>
            <person name="Milani C."/>
            <person name="Turroni F."/>
            <person name="Duranti S."/>
            <person name="Mancabelli L."/>
            <person name="Mangifesta M."/>
            <person name="Ferrario C."/>
            <person name="Modesto M."/>
            <person name="Mattarelli P."/>
            <person name="Jiri K."/>
            <person name="van Sinderen D."/>
            <person name="Ventura M."/>
        </authorList>
    </citation>
    <scope>NUCLEOTIDE SEQUENCE [LARGE SCALE GENOMIC DNA]</scope>
    <source>
        <strain evidence="6 7">DSM 28807</strain>
    </source>
</reference>
<dbReference type="SUPFAM" id="SSF53850">
    <property type="entry name" value="Periplasmic binding protein-like II"/>
    <property type="match status" value="1"/>
</dbReference>
<evidence type="ECO:0000256" key="4">
    <source>
        <dbReference type="ARBA" id="ARBA00023163"/>
    </source>
</evidence>
<keyword evidence="3" id="KW-0238">DNA-binding</keyword>
<dbReference type="RefSeq" id="WP_072725378.1">
    <property type="nucleotide sequence ID" value="NZ_BDIS01000015.1"/>
</dbReference>
<dbReference type="SUPFAM" id="SSF46785">
    <property type="entry name" value="Winged helix' DNA-binding domain"/>
    <property type="match status" value="1"/>
</dbReference>
<dbReference type="Pfam" id="PF00126">
    <property type="entry name" value="HTH_1"/>
    <property type="match status" value="1"/>
</dbReference>
<evidence type="ECO:0000313" key="7">
    <source>
        <dbReference type="Proteomes" id="UP000216352"/>
    </source>
</evidence>
<accession>A0A261FVX1</accession>
<dbReference type="GO" id="GO:0003677">
    <property type="term" value="F:DNA binding"/>
    <property type="evidence" value="ECO:0007669"/>
    <property type="project" value="UniProtKB-KW"/>
</dbReference>
<sequence length="298" mass="33422">MYDKHLDGFLMAADCGSFSQAAQRLYISTNALIKQINLLESRLGVTLFVRSRQGIELTDAGRSIYRDAKRIIGISEQAVRAAKDIERLSGRSIRIGTSQLRPCKTLVDAWSTVSRRYQDISLNVVPFNDESLLAVLDALGEGIDVIAGIYPSTLWNNRCQALRLADLPLCCAMARNHPLAYKRRLTFDDLDGQTLIMIRRGDTSYIDELRDEIETNHPGIRIHSVPSYGTEVFNQVEALGGLMVSVQIWSELHPSLVTVPCEWRYTVPYGIVYPLKPAPIVERFVEAMRAAGPLFHND</sequence>
<dbReference type="GO" id="GO:0032993">
    <property type="term" value="C:protein-DNA complex"/>
    <property type="evidence" value="ECO:0007669"/>
    <property type="project" value="TreeGrafter"/>
</dbReference>
<dbReference type="InterPro" id="IPR036390">
    <property type="entry name" value="WH_DNA-bd_sf"/>
</dbReference>
<name>A0A261FVX1_9BIFI</name>
<dbReference type="Gene3D" id="3.40.190.290">
    <property type="match status" value="1"/>
</dbReference>
<dbReference type="EMBL" id="MWWX01000001">
    <property type="protein sequence ID" value="OZG63319.1"/>
    <property type="molecule type" value="Genomic_DNA"/>
</dbReference>
<gene>
    <name evidence="6" type="ORF">BLEM_0022</name>
</gene>
<keyword evidence="7" id="KW-1185">Reference proteome</keyword>
<keyword evidence="2" id="KW-0805">Transcription regulation</keyword>
<dbReference type="AlphaFoldDB" id="A0A261FVX1"/>
<feature type="domain" description="HTH lysR-type" evidence="5">
    <location>
        <begin position="1"/>
        <end position="58"/>
    </location>
</feature>